<keyword evidence="4" id="KW-0067">ATP-binding</keyword>
<evidence type="ECO:0000256" key="3">
    <source>
        <dbReference type="ARBA" id="ARBA00022741"/>
    </source>
</evidence>
<dbReference type="Gene3D" id="3.40.50.620">
    <property type="entry name" value="HUPs"/>
    <property type="match status" value="1"/>
</dbReference>
<accession>A0A2M7D7G2</accession>
<evidence type="ECO:0000313" key="7">
    <source>
        <dbReference type="Proteomes" id="UP000230304"/>
    </source>
</evidence>
<gene>
    <name evidence="6" type="ORF">COS26_02560</name>
</gene>
<dbReference type="PANTHER" id="PTHR10890">
    <property type="entry name" value="CYSTEINYL-TRNA SYNTHETASE"/>
    <property type="match status" value="1"/>
</dbReference>
<comment type="subunit">
    <text evidence="1">Monomer.</text>
</comment>
<dbReference type="GO" id="GO:0005524">
    <property type="term" value="F:ATP binding"/>
    <property type="evidence" value="ECO:0007669"/>
    <property type="project" value="UniProtKB-KW"/>
</dbReference>
<evidence type="ECO:0000256" key="1">
    <source>
        <dbReference type="ARBA" id="ARBA00011245"/>
    </source>
</evidence>
<keyword evidence="2 6" id="KW-0436">Ligase</keyword>
<keyword evidence="3" id="KW-0547">Nucleotide-binding</keyword>
<name>A0A2M7D7G2_9BACT</name>
<protein>
    <submittedName>
        <fullName evidence="6">Cysteine--tRNA ligase</fullName>
    </submittedName>
</protein>
<evidence type="ECO:0000256" key="4">
    <source>
        <dbReference type="ARBA" id="ARBA00022840"/>
    </source>
</evidence>
<dbReference type="InterPro" id="IPR024909">
    <property type="entry name" value="Cys-tRNA/MSH_ligase"/>
</dbReference>
<feature type="domain" description="tRNA synthetases class I catalytic" evidence="5">
    <location>
        <begin position="16"/>
        <end position="159"/>
    </location>
</feature>
<dbReference type="GO" id="GO:0004817">
    <property type="term" value="F:cysteine-tRNA ligase activity"/>
    <property type="evidence" value="ECO:0007669"/>
    <property type="project" value="TreeGrafter"/>
</dbReference>
<evidence type="ECO:0000256" key="2">
    <source>
        <dbReference type="ARBA" id="ARBA00022598"/>
    </source>
</evidence>
<dbReference type="Pfam" id="PF01406">
    <property type="entry name" value="tRNA-synt_1e"/>
    <property type="match status" value="1"/>
</dbReference>
<dbReference type="AlphaFoldDB" id="A0A2M7D7G2"/>
<sequence>MSIETYNTLSRRTEEFKPIEEGKVNFFVCGPTVYDYAHIGNAKTYTQFDFIVKYLRYRDYNVFYLQNITDIDDKIIKRAQKKGVSWKELADQYTQIFMEDMRSLGNDAVTEYARAIDYIPQIVEQVRTLEDKGFAYRTSDGIYFEISKFDEYGKLSRRTEVQ</sequence>
<dbReference type="GO" id="GO:0006423">
    <property type="term" value="P:cysteinyl-tRNA aminoacylation"/>
    <property type="evidence" value="ECO:0007669"/>
    <property type="project" value="TreeGrafter"/>
</dbReference>
<dbReference type="InterPro" id="IPR032678">
    <property type="entry name" value="tRNA-synt_1_cat_dom"/>
</dbReference>
<evidence type="ECO:0000259" key="5">
    <source>
        <dbReference type="Pfam" id="PF01406"/>
    </source>
</evidence>
<dbReference type="GO" id="GO:0005737">
    <property type="term" value="C:cytoplasm"/>
    <property type="evidence" value="ECO:0007669"/>
    <property type="project" value="TreeGrafter"/>
</dbReference>
<dbReference type="Proteomes" id="UP000230304">
    <property type="component" value="Unassembled WGS sequence"/>
</dbReference>
<evidence type="ECO:0000313" key="6">
    <source>
        <dbReference type="EMBL" id="PIV42158.1"/>
    </source>
</evidence>
<feature type="non-terminal residue" evidence="6">
    <location>
        <position position="162"/>
    </location>
</feature>
<dbReference type="PANTHER" id="PTHR10890:SF3">
    <property type="entry name" value="CYSTEINE--TRNA LIGASE, CYTOPLASMIC"/>
    <property type="match status" value="1"/>
</dbReference>
<proteinExistence type="predicted"/>
<dbReference type="InterPro" id="IPR014729">
    <property type="entry name" value="Rossmann-like_a/b/a_fold"/>
</dbReference>
<reference evidence="7" key="1">
    <citation type="submission" date="2017-09" db="EMBL/GenBank/DDBJ databases">
        <title>Depth-based differentiation of microbial function through sediment-hosted aquifers and enrichment of novel symbionts in the deep terrestrial subsurface.</title>
        <authorList>
            <person name="Probst A.J."/>
            <person name="Ladd B."/>
            <person name="Jarett J.K."/>
            <person name="Geller-Mcgrath D.E."/>
            <person name="Sieber C.M.K."/>
            <person name="Emerson J.B."/>
            <person name="Anantharaman K."/>
            <person name="Thomas B.C."/>
            <person name="Malmstrom R."/>
            <person name="Stieglmeier M."/>
            <person name="Klingl A."/>
            <person name="Woyke T."/>
            <person name="Ryan C.M."/>
            <person name="Banfield J.F."/>
        </authorList>
    </citation>
    <scope>NUCLEOTIDE SEQUENCE [LARGE SCALE GENOMIC DNA]</scope>
</reference>
<organism evidence="6 7">
    <name type="scientific">Candidatus Nealsonbacteria bacterium CG02_land_8_20_14_3_00_40_11</name>
    <dbReference type="NCBI Taxonomy" id="1974700"/>
    <lineage>
        <taxon>Bacteria</taxon>
        <taxon>Candidatus Nealsoniibacteriota</taxon>
    </lineage>
</organism>
<dbReference type="SUPFAM" id="SSF52374">
    <property type="entry name" value="Nucleotidylyl transferase"/>
    <property type="match status" value="1"/>
</dbReference>
<comment type="caution">
    <text evidence="6">The sequence shown here is derived from an EMBL/GenBank/DDBJ whole genome shotgun (WGS) entry which is preliminary data.</text>
</comment>
<dbReference type="EMBL" id="PEUA01000056">
    <property type="protein sequence ID" value="PIV42158.1"/>
    <property type="molecule type" value="Genomic_DNA"/>
</dbReference>